<dbReference type="Gene3D" id="3.40.630.30">
    <property type="match status" value="1"/>
</dbReference>
<dbReference type="EMBL" id="JSAQ01000001">
    <property type="protein sequence ID" value="KGO05639.1"/>
    <property type="molecule type" value="Genomic_DNA"/>
</dbReference>
<dbReference type="RefSeq" id="WP_035324683.1">
    <property type="nucleotide sequence ID" value="NZ_CP015125.1"/>
</dbReference>
<proteinExistence type="predicted"/>
<dbReference type="GO" id="GO:0016787">
    <property type="term" value="F:hydrolase activity"/>
    <property type="evidence" value="ECO:0007669"/>
    <property type="project" value="UniProtKB-KW"/>
</dbReference>
<dbReference type="InterPro" id="IPR016181">
    <property type="entry name" value="Acyl_CoA_acyltransferase"/>
</dbReference>
<dbReference type="SUPFAM" id="SSF55729">
    <property type="entry name" value="Acyl-CoA N-acyltransferases (Nat)"/>
    <property type="match status" value="1"/>
</dbReference>
<keyword evidence="1" id="KW-0378">Hydrolase</keyword>
<dbReference type="PANTHER" id="PTHR41368">
    <property type="entry name" value="PROTEIN YGHO"/>
    <property type="match status" value="1"/>
</dbReference>
<comment type="caution">
    <text evidence="1">The sequence shown here is derived from an EMBL/GenBank/DDBJ whole genome shotgun (WGS) entry which is preliminary data.</text>
</comment>
<name>A0A0A2GQR5_9FLAO</name>
<dbReference type="PATRIC" id="fig|1300343.5.peg.2269"/>
<dbReference type="AlphaFoldDB" id="A0A0A2GQR5"/>
<reference evidence="1 2" key="1">
    <citation type="submission" date="2014-10" db="EMBL/GenBank/DDBJ databases">
        <title>Draft genome sequence of the proteorhodopsin-containing marine bacterium Dokdonia donghaensis.</title>
        <authorList>
            <person name="Gomez-Consarnau L."/>
            <person name="Gonzalez J.M."/>
            <person name="Riedel T."/>
            <person name="Jaenicke S."/>
            <person name="Wagner-Doebler I."/>
            <person name="Fuhrman J.A."/>
        </authorList>
    </citation>
    <scope>NUCLEOTIDE SEQUENCE [LARGE SCALE GENOMIC DNA]</scope>
    <source>
        <strain evidence="1 2">DSW-1</strain>
    </source>
</reference>
<gene>
    <name evidence="1" type="ORF">NV36_01435</name>
</gene>
<dbReference type="OrthoDB" id="9806005at2"/>
<dbReference type="KEGG" id="ddo:I597_2249"/>
<dbReference type="Proteomes" id="UP000030140">
    <property type="component" value="Unassembled WGS sequence"/>
</dbReference>
<dbReference type="PANTHER" id="PTHR41368:SF1">
    <property type="entry name" value="PROTEIN YGHO"/>
    <property type="match status" value="1"/>
</dbReference>
<organism evidence="1 2">
    <name type="scientific">Dokdonia donghaensis DSW-1</name>
    <dbReference type="NCBI Taxonomy" id="1300343"/>
    <lineage>
        <taxon>Bacteria</taxon>
        <taxon>Pseudomonadati</taxon>
        <taxon>Bacteroidota</taxon>
        <taxon>Flavobacteriia</taxon>
        <taxon>Flavobacteriales</taxon>
        <taxon>Flavobacteriaceae</taxon>
        <taxon>Dokdonia</taxon>
    </lineage>
</organism>
<dbReference type="InterPro" id="IPR039968">
    <property type="entry name" value="BcerS-like"/>
</dbReference>
<evidence type="ECO:0000313" key="1">
    <source>
        <dbReference type="EMBL" id="KGO05639.1"/>
    </source>
</evidence>
<keyword evidence="2" id="KW-1185">Reference proteome</keyword>
<accession>A0A0A2GQR5</accession>
<dbReference type="CDD" id="cd04301">
    <property type="entry name" value="NAT_SF"/>
    <property type="match status" value="1"/>
</dbReference>
<sequence length="379" mass="44407">MITLKEMITPKELKQFVKFPFSLYKNEPKWVPPIVADELDSMDPAKNPVFKNAEARYFLAFAKAENGKQEAVGRICAIINHIEINKQKKPKMRFGWFDVIDDIEVTKALLSKVSEIGEENNLEFMEGPVGFSNMEKAGLLIEGFEYLNTMITWYNYPYYKDHFEQLGFEKAAEWVEYKIQIDPPEKQNPKVKKFADIIAKRYELSPLEFKTSADVKPYVDEMFGLLNKTYNTLSTFVPIQQYQIDHYKEKYIKYIHPDFIKCVQDKEGKLVAFAITMPSFNEALKKANGSLFPFGFYHLLKAKKKNDTAAFYLIGIDPEYQNKGVTAVIFQKMQELFNSRGITQVETNPELEENKAIQQLWKNYEHKLHKRRRTYRKDL</sequence>
<protein>
    <submittedName>
        <fullName evidence="1">GTP cyclohydrolase</fullName>
    </submittedName>
</protein>
<evidence type="ECO:0000313" key="2">
    <source>
        <dbReference type="Proteomes" id="UP000030140"/>
    </source>
</evidence>